<organism evidence="1 2">
    <name type="scientific">Rhizoctonia solani 123E</name>
    <dbReference type="NCBI Taxonomy" id="1423351"/>
    <lineage>
        <taxon>Eukaryota</taxon>
        <taxon>Fungi</taxon>
        <taxon>Dikarya</taxon>
        <taxon>Basidiomycota</taxon>
        <taxon>Agaricomycotina</taxon>
        <taxon>Agaricomycetes</taxon>
        <taxon>Cantharellales</taxon>
        <taxon>Ceratobasidiaceae</taxon>
        <taxon>Rhizoctonia</taxon>
    </lineage>
</organism>
<dbReference type="PANTHER" id="PTHR19959">
    <property type="entry name" value="KINESIN LIGHT CHAIN"/>
    <property type="match status" value="1"/>
</dbReference>
<dbReference type="AlphaFoldDB" id="A0A074RFF5"/>
<proteinExistence type="predicted"/>
<name>A0A074RFF5_9AGAM</name>
<evidence type="ECO:0000313" key="2">
    <source>
        <dbReference type="Proteomes" id="UP000027456"/>
    </source>
</evidence>
<dbReference type="Proteomes" id="UP000027456">
    <property type="component" value="Unassembled WGS sequence"/>
</dbReference>
<feature type="non-terminal residue" evidence="1">
    <location>
        <position position="1"/>
    </location>
</feature>
<dbReference type="EMBL" id="AZST01001464">
    <property type="protein sequence ID" value="KEP45831.1"/>
    <property type="molecule type" value="Genomic_DNA"/>
</dbReference>
<dbReference type="SUPFAM" id="SSF81901">
    <property type="entry name" value="HCP-like"/>
    <property type="match status" value="1"/>
</dbReference>
<gene>
    <name evidence="1" type="ORF">V565_237990</name>
</gene>
<dbReference type="OrthoDB" id="5424209at2759"/>
<dbReference type="Gene3D" id="1.25.40.10">
    <property type="entry name" value="Tetratricopeptide repeat domain"/>
    <property type="match status" value="2"/>
</dbReference>
<dbReference type="STRING" id="1423351.A0A074RFF5"/>
<dbReference type="HOGENOM" id="CLU_290802_0_0_1"/>
<sequence length="1052" mass="118613">NRQKLRNRRYPHTFRIRQDKERKAKALLALASKSPIDQTMDDQPGNVAGRIGFLDKTKFDDVHDASGKPTEVEPPEGSHVEDDCLKLSALGRSRFIQFRDTESLSDLEESIGFFTRALASTPNGHPDISHRHAELGVSYGDRYRRLGMLTDLDKAIEYHTRALVLTPNSHPDLSRRHANLGVSYGDRYQRLGMLEDLEKAIEYHTHALRLTPNRHPDISHRHAELGVSYGDRYRRLGELTDLDKAIEYHTRALVLTPNSHPDLSRRHANLGVSYGDRYKRLGELADLEKAIECHSLALRLTPNGHPDISHRHAELGVSYGDRYQRLGMLEDLEKAIEYHTRALRLTPDSHPDLSRRHANLGVSYGDRYKRLGELADLEKAIEYKTRALALTPEGHPDMSRRHVELGLSYADRYQCSGELADLEKVIEYNTRALALAPESHLNTPRRHSSLVVSYTDRSMAEGNTPTTWDQYVHSEAFNRDCNAQSKRLASSSSGFESYEQFNLWDSDDASWVDSSSHGVSKFEAYLYYYGLRGNRKPGPKLIYRTSTDIFLPPSGPSQDLRKIQLLTVHEHAKLSRKNLWATIRDKTVGILDRKQIKYTSVDLVRFRREEQTEDGRDKTVTNPVTIWVGVRPDSTNGDAAFDSAQDVIELLKRYDIDDIDIAYRESETQPLAGPILYAPVNNVHPLKSVIDWVTTALSLPIAGLRTHHIQGTLGFYFKIDEDLYGVTARHVLFPDTEGNDAYSYATSAPKKNVVLMGNKAFDDLLESIKAFIGTLNNTVTVLEKSVKSRAARAERGDQQAAADLVKFQQNLDDTKATIAELRKFFATLKKDWSEVNKRIIGHVVWSPPITGLTAPHGYTRDVCVIKLDKEKFLPNLRGNAIDLGTEIESGKFMSLLYPRYDAPSEFDYPEDRIYLLKVILAAAKIKEPNSQDIKGDPTRFVFKRGLTTRTTVGRLNGFESCTRRYGPLGHFDSVEAAVYPYDNDSDPFSRAGDSGAAIVGANNDFVAQLTSGTGLTNSSDITYGTPMEWLWHDVIKAKFPNAVLFFDVPASN</sequence>
<protein>
    <submittedName>
        <fullName evidence="1">TPR-2 domain protein</fullName>
    </submittedName>
</protein>
<comment type="caution">
    <text evidence="1">The sequence shown here is derived from an EMBL/GenBank/DDBJ whole genome shotgun (WGS) entry which is preliminary data.</text>
</comment>
<reference evidence="1 2" key="1">
    <citation type="submission" date="2013-12" db="EMBL/GenBank/DDBJ databases">
        <authorList>
            <person name="Cubeta M."/>
            <person name="Pakala S."/>
            <person name="Fedorova N."/>
            <person name="Thomas E."/>
            <person name="Dean R."/>
            <person name="Jabaji S."/>
            <person name="Neate S."/>
            <person name="Toda T."/>
            <person name="Tavantzis S."/>
            <person name="Vilgalys R."/>
            <person name="Bharathan N."/>
            <person name="Pakala S."/>
            <person name="Losada L.S."/>
            <person name="Zafar N."/>
            <person name="Nierman W."/>
        </authorList>
    </citation>
    <scope>NUCLEOTIDE SEQUENCE [LARGE SCALE GENOMIC DNA]</scope>
    <source>
        <strain evidence="1 2">123E</strain>
    </source>
</reference>
<dbReference type="PANTHER" id="PTHR19959:SF119">
    <property type="entry name" value="FUNGAL LIPASE-LIKE DOMAIN-CONTAINING PROTEIN"/>
    <property type="match status" value="1"/>
</dbReference>
<dbReference type="Gene3D" id="1.20.120.660">
    <property type="entry name" value="IL-4 antagonist (De novo design) like domain"/>
    <property type="match status" value="1"/>
</dbReference>
<evidence type="ECO:0000313" key="1">
    <source>
        <dbReference type="EMBL" id="KEP45831.1"/>
    </source>
</evidence>
<accession>A0A074RFF5</accession>
<dbReference type="InterPro" id="IPR011990">
    <property type="entry name" value="TPR-like_helical_dom_sf"/>
</dbReference>
<keyword evidence="2" id="KW-1185">Reference proteome</keyword>